<evidence type="ECO:0000256" key="3">
    <source>
        <dbReference type="ARBA" id="ARBA00012438"/>
    </source>
</evidence>
<dbReference type="Pfam" id="PF00512">
    <property type="entry name" value="HisKA"/>
    <property type="match status" value="1"/>
</dbReference>
<evidence type="ECO:0000256" key="10">
    <source>
        <dbReference type="ARBA" id="ARBA00022840"/>
    </source>
</evidence>
<evidence type="ECO:0000256" key="8">
    <source>
        <dbReference type="ARBA" id="ARBA00022741"/>
    </source>
</evidence>
<dbReference type="InterPro" id="IPR036097">
    <property type="entry name" value="HisK_dim/P_sf"/>
</dbReference>
<dbReference type="GO" id="GO:0000155">
    <property type="term" value="F:phosphorelay sensor kinase activity"/>
    <property type="evidence" value="ECO:0007669"/>
    <property type="project" value="InterPro"/>
</dbReference>
<dbReference type="EC" id="2.7.13.3" evidence="3"/>
<dbReference type="AlphaFoldDB" id="A0A2A8TXH2"/>
<accession>A0A2A8TXH2</accession>
<reference evidence="14 15" key="1">
    <citation type="submission" date="2017-09" db="EMBL/GenBank/DDBJ databases">
        <title>Large-scale bioinformatics analysis of Bacillus genomes uncovers conserved roles of natural products in bacterial physiology.</title>
        <authorList>
            <consortium name="Agbiome Team Llc"/>
            <person name="Bleich R.M."/>
            <person name="Grubbs K.J."/>
            <person name="Santa Maria K.C."/>
            <person name="Allen S.E."/>
            <person name="Farag S."/>
            <person name="Shank E.A."/>
            <person name="Bowers A."/>
        </authorList>
    </citation>
    <scope>NUCLEOTIDE SEQUENCE [LARGE SCALE GENOMIC DNA]</scope>
    <source>
        <strain evidence="14 15">AFS046104</strain>
    </source>
</reference>
<dbReference type="SMART" id="SM00388">
    <property type="entry name" value="HisKA"/>
    <property type="match status" value="1"/>
</dbReference>
<dbReference type="PANTHER" id="PTHR45528:SF8">
    <property type="entry name" value="HISTIDINE KINASE"/>
    <property type="match status" value="1"/>
</dbReference>
<dbReference type="InterPro" id="IPR004358">
    <property type="entry name" value="Sig_transdc_His_kin-like_C"/>
</dbReference>
<dbReference type="Gene3D" id="3.30.565.10">
    <property type="entry name" value="Histidine kinase-like ATPase, C-terminal domain"/>
    <property type="match status" value="1"/>
</dbReference>
<gene>
    <name evidence="14" type="ORF">COA08_28940</name>
</gene>
<evidence type="ECO:0000256" key="5">
    <source>
        <dbReference type="ARBA" id="ARBA00022553"/>
    </source>
</evidence>
<dbReference type="PANTHER" id="PTHR45528">
    <property type="entry name" value="SENSOR HISTIDINE KINASE CPXA"/>
    <property type="match status" value="1"/>
</dbReference>
<dbReference type="Pfam" id="PF02518">
    <property type="entry name" value="HATPase_c"/>
    <property type="match status" value="1"/>
</dbReference>
<evidence type="ECO:0000256" key="1">
    <source>
        <dbReference type="ARBA" id="ARBA00000085"/>
    </source>
</evidence>
<dbReference type="InterPro" id="IPR050398">
    <property type="entry name" value="HssS/ArlS-like"/>
</dbReference>
<dbReference type="PROSITE" id="PS50109">
    <property type="entry name" value="HIS_KIN"/>
    <property type="match status" value="1"/>
</dbReference>
<dbReference type="InterPro" id="IPR036890">
    <property type="entry name" value="HATPase_C_sf"/>
</dbReference>
<dbReference type="CDD" id="cd00082">
    <property type="entry name" value="HisKA"/>
    <property type="match status" value="1"/>
</dbReference>
<evidence type="ECO:0000256" key="4">
    <source>
        <dbReference type="ARBA" id="ARBA00022475"/>
    </source>
</evidence>
<keyword evidence="11" id="KW-1133">Transmembrane helix</keyword>
<dbReference type="GO" id="GO:0005524">
    <property type="term" value="F:ATP binding"/>
    <property type="evidence" value="ECO:0007669"/>
    <property type="project" value="UniProtKB-KW"/>
</dbReference>
<evidence type="ECO:0000256" key="12">
    <source>
        <dbReference type="ARBA" id="ARBA00023012"/>
    </source>
</evidence>
<sequence length="340" mass="38900">MKRLKNDKILFLISLQLIICGLLNIHMDPKIKIFLFITLILITIYLFFSRIKFIQSRKSMVAKLSRALKGNLQTRLFTNNDRSLNNIVFSINELMTALEKGQIEARKSQEARKQLLSNISHDIRTPLTSIIGYIDALKDDVATSEVEKQEYLEILYKKSNDLKHLVDEIFNMAKLDADEFPLKEEELDFSEVTREVLIEFLPELSKHNIELQVLIPESTSPIIADHLSLIRIIGNLIKNAIHHGKSGKIVGVELLETNTEYELLIWDKGPGIPKHDLQNVFKRMYRSEQSRNPSYGGSGLGLSISKALVEKSGGRIWVDSIPRERTTFGFSVPKHTTFKK</sequence>
<dbReference type="GO" id="GO:0005886">
    <property type="term" value="C:plasma membrane"/>
    <property type="evidence" value="ECO:0007669"/>
    <property type="project" value="UniProtKB-SubCell"/>
</dbReference>
<dbReference type="FunFam" id="1.10.287.130:FF:000008">
    <property type="entry name" value="Two-component sensor histidine kinase"/>
    <property type="match status" value="1"/>
</dbReference>
<keyword evidence="13" id="KW-0472">Membrane</keyword>
<keyword evidence="9 14" id="KW-0418">Kinase</keyword>
<dbReference type="EMBL" id="NUJQ01000061">
    <property type="protein sequence ID" value="PGQ04808.1"/>
    <property type="molecule type" value="Genomic_DNA"/>
</dbReference>
<evidence type="ECO:0000256" key="9">
    <source>
        <dbReference type="ARBA" id="ARBA00022777"/>
    </source>
</evidence>
<dbReference type="SUPFAM" id="SSF55874">
    <property type="entry name" value="ATPase domain of HSP90 chaperone/DNA topoisomerase II/histidine kinase"/>
    <property type="match status" value="1"/>
</dbReference>
<dbReference type="Proteomes" id="UP000221438">
    <property type="component" value="Unassembled WGS sequence"/>
</dbReference>
<dbReference type="InterPro" id="IPR005467">
    <property type="entry name" value="His_kinase_dom"/>
</dbReference>
<evidence type="ECO:0000256" key="11">
    <source>
        <dbReference type="ARBA" id="ARBA00022989"/>
    </source>
</evidence>
<name>A0A2A8TXH2_BACCE</name>
<dbReference type="PRINTS" id="PR00344">
    <property type="entry name" value="BCTRLSENSOR"/>
</dbReference>
<proteinExistence type="predicted"/>
<evidence type="ECO:0000256" key="7">
    <source>
        <dbReference type="ARBA" id="ARBA00022692"/>
    </source>
</evidence>
<keyword evidence="5" id="KW-0597">Phosphoprotein</keyword>
<dbReference type="Gene3D" id="1.10.287.130">
    <property type="match status" value="1"/>
</dbReference>
<comment type="subcellular location">
    <subcellularLocation>
        <location evidence="2">Cell membrane</location>
        <topology evidence="2">Multi-pass membrane protein</topology>
    </subcellularLocation>
</comment>
<dbReference type="SUPFAM" id="SSF47384">
    <property type="entry name" value="Homodimeric domain of signal transducing histidine kinase"/>
    <property type="match status" value="1"/>
</dbReference>
<evidence type="ECO:0000256" key="2">
    <source>
        <dbReference type="ARBA" id="ARBA00004651"/>
    </source>
</evidence>
<keyword evidence="12" id="KW-0902">Two-component regulatory system</keyword>
<dbReference type="InterPro" id="IPR003594">
    <property type="entry name" value="HATPase_dom"/>
</dbReference>
<comment type="caution">
    <text evidence="14">The sequence shown here is derived from an EMBL/GenBank/DDBJ whole genome shotgun (WGS) entry which is preliminary data.</text>
</comment>
<protein>
    <recommendedName>
        <fullName evidence="3">histidine kinase</fullName>
        <ecNumber evidence="3">2.7.13.3</ecNumber>
    </recommendedName>
</protein>
<evidence type="ECO:0000256" key="13">
    <source>
        <dbReference type="ARBA" id="ARBA00023136"/>
    </source>
</evidence>
<comment type="catalytic activity">
    <reaction evidence="1">
        <text>ATP + protein L-histidine = ADP + protein N-phospho-L-histidine.</text>
        <dbReference type="EC" id="2.7.13.3"/>
    </reaction>
</comment>
<dbReference type="InterPro" id="IPR003661">
    <property type="entry name" value="HisK_dim/P_dom"/>
</dbReference>
<evidence type="ECO:0000256" key="6">
    <source>
        <dbReference type="ARBA" id="ARBA00022679"/>
    </source>
</evidence>
<keyword evidence="10" id="KW-0067">ATP-binding</keyword>
<organism evidence="14 15">
    <name type="scientific">Bacillus cereus</name>
    <dbReference type="NCBI Taxonomy" id="1396"/>
    <lineage>
        <taxon>Bacteria</taxon>
        <taxon>Bacillati</taxon>
        <taxon>Bacillota</taxon>
        <taxon>Bacilli</taxon>
        <taxon>Bacillales</taxon>
        <taxon>Bacillaceae</taxon>
        <taxon>Bacillus</taxon>
        <taxon>Bacillus cereus group</taxon>
    </lineage>
</organism>
<keyword evidence="4" id="KW-1003">Cell membrane</keyword>
<keyword evidence="8" id="KW-0547">Nucleotide-binding</keyword>
<evidence type="ECO:0000313" key="14">
    <source>
        <dbReference type="EMBL" id="PGQ04808.1"/>
    </source>
</evidence>
<dbReference type="SMART" id="SM00387">
    <property type="entry name" value="HATPase_c"/>
    <property type="match status" value="1"/>
</dbReference>
<evidence type="ECO:0000313" key="15">
    <source>
        <dbReference type="Proteomes" id="UP000221438"/>
    </source>
</evidence>
<keyword evidence="7" id="KW-0812">Transmembrane</keyword>
<keyword evidence="6" id="KW-0808">Transferase</keyword>
<dbReference type="FunFam" id="3.30.565.10:FF:000006">
    <property type="entry name" value="Sensor histidine kinase WalK"/>
    <property type="match status" value="1"/>
</dbReference>